<evidence type="ECO:0000313" key="2">
    <source>
        <dbReference type="Proteomes" id="UP000198251"/>
    </source>
</evidence>
<proteinExistence type="predicted"/>
<gene>
    <name evidence="1" type="ORF">GA0070610_2856</name>
</gene>
<dbReference type="RefSeq" id="WP_089000463.1">
    <property type="nucleotide sequence ID" value="NZ_JBFAAC010000012.1"/>
</dbReference>
<protein>
    <submittedName>
        <fullName evidence="1">Uncharacterized protein</fullName>
    </submittedName>
</protein>
<dbReference type="AlphaFoldDB" id="A0A1C5G9K4"/>
<name>A0A1C5G9K4_MICEH</name>
<organism evidence="1 2">
    <name type="scientific">Micromonospora echinofusca</name>
    <dbReference type="NCBI Taxonomy" id="47858"/>
    <lineage>
        <taxon>Bacteria</taxon>
        <taxon>Bacillati</taxon>
        <taxon>Actinomycetota</taxon>
        <taxon>Actinomycetes</taxon>
        <taxon>Micromonosporales</taxon>
        <taxon>Micromonosporaceae</taxon>
        <taxon>Micromonospora</taxon>
    </lineage>
</organism>
<dbReference type="EMBL" id="LT607733">
    <property type="protein sequence ID" value="SCG16585.1"/>
    <property type="molecule type" value="Genomic_DNA"/>
</dbReference>
<reference evidence="1 2" key="1">
    <citation type="submission" date="2016-06" db="EMBL/GenBank/DDBJ databases">
        <authorList>
            <person name="Kjaerup R.B."/>
            <person name="Dalgaard T.S."/>
            <person name="Juul-Madsen H.R."/>
        </authorList>
    </citation>
    <scope>NUCLEOTIDE SEQUENCE [LARGE SCALE GENOMIC DNA]</scope>
    <source>
        <strain evidence="1 2">DSM 43913</strain>
    </source>
</reference>
<dbReference type="GeneID" id="95802646"/>
<accession>A0A1C5G9K4</accession>
<dbReference type="Proteomes" id="UP000198251">
    <property type="component" value="Chromosome I"/>
</dbReference>
<keyword evidence="2" id="KW-1185">Reference proteome</keyword>
<sequence>MTSGEASDLSRDTARTIGLASRILLAYFDDDMVQVAALVNPRPQEAVEALIVLAQSAMVQATGGPDEAMTKLREFAVRAEIELGECYPDRRVDPGSTPLTRG</sequence>
<evidence type="ECO:0000313" key="1">
    <source>
        <dbReference type="EMBL" id="SCG16585.1"/>
    </source>
</evidence>